<protein>
    <submittedName>
        <fullName evidence="2">Helix-turn-helix domain protein</fullName>
    </submittedName>
</protein>
<proteinExistence type="predicted"/>
<dbReference type="GO" id="GO:0003677">
    <property type="term" value="F:DNA binding"/>
    <property type="evidence" value="ECO:0007669"/>
    <property type="project" value="InterPro"/>
</dbReference>
<evidence type="ECO:0000313" key="3">
    <source>
        <dbReference type="Proteomes" id="UP000000262"/>
    </source>
</evidence>
<sequence length="241" mass="27280">MRPPKFVLDEIAKSIAGEIALSDDPGSTLKKWREIFEVGIRELARKMNVSPSVISDYEKNKRAPGSKYIKKFVRALMEIDAERDWKVINSLAQKMLGIKSKALDIYEYKRSVRLEELVNASKGYIVNSRFDPNEVVYGFIILDSLRSIEELDSKDFLLLMSMSYKKALVFTKVGTGRPPMVAVRISQIKPVVVILHKPVNLDRLAVRIAEKEGIALIVSLCSEPGELMDRLRLLDVQQPSS</sequence>
<dbReference type="HOGENOM" id="CLU_077869_0_0_2"/>
<dbReference type="InterPro" id="IPR001387">
    <property type="entry name" value="Cro/C1-type_HTH"/>
</dbReference>
<evidence type="ECO:0000313" key="2">
    <source>
        <dbReference type="EMBL" id="ABU81784.1"/>
    </source>
</evidence>
<dbReference type="AlphaFoldDB" id="A8AA32"/>
<dbReference type="PhylomeDB" id="A8AA32"/>
<dbReference type="CDD" id="cd00093">
    <property type="entry name" value="HTH_XRE"/>
    <property type="match status" value="1"/>
</dbReference>
<gene>
    <name evidence="2" type="ordered locus">Igni_0602</name>
</gene>
<dbReference type="InterPro" id="IPR010982">
    <property type="entry name" value="Lambda_DNA-bd_dom_sf"/>
</dbReference>
<name>A8AA32_IGNH4</name>
<keyword evidence="3" id="KW-1185">Reference proteome</keyword>
<organism evidence="2 3">
    <name type="scientific">Ignicoccus hospitalis (strain KIN4/I / DSM 18386 / JCM 14125)</name>
    <dbReference type="NCBI Taxonomy" id="453591"/>
    <lineage>
        <taxon>Archaea</taxon>
        <taxon>Thermoproteota</taxon>
        <taxon>Thermoprotei</taxon>
        <taxon>Desulfurococcales</taxon>
        <taxon>Desulfurococcaceae</taxon>
        <taxon>Ignicoccus</taxon>
    </lineage>
</organism>
<dbReference type="Pfam" id="PF01381">
    <property type="entry name" value="HTH_3"/>
    <property type="match status" value="1"/>
</dbReference>
<dbReference type="KEGG" id="iho:Igni_0602"/>
<accession>A8AA32</accession>
<dbReference type="EMBL" id="CP000816">
    <property type="protein sequence ID" value="ABU81784.1"/>
    <property type="molecule type" value="Genomic_DNA"/>
</dbReference>
<dbReference type="Gene3D" id="1.10.260.40">
    <property type="entry name" value="lambda repressor-like DNA-binding domains"/>
    <property type="match status" value="1"/>
</dbReference>
<feature type="domain" description="HTH cro/C1-type" evidence="1">
    <location>
        <begin position="29"/>
        <end position="83"/>
    </location>
</feature>
<dbReference type="SUPFAM" id="SSF47413">
    <property type="entry name" value="lambda repressor-like DNA-binding domains"/>
    <property type="match status" value="1"/>
</dbReference>
<dbReference type="STRING" id="453591.Igni_0602"/>
<dbReference type="SMART" id="SM00530">
    <property type="entry name" value="HTH_XRE"/>
    <property type="match status" value="1"/>
</dbReference>
<dbReference type="eggNOG" id="arCOG04060">
    <property type="taxonomic scope" value="Archaea"/>
</dbReference>
<reference evidence="2 3" key="1">
    <citation type="journal article" date="2008" name="Genome Biol.">
        <title>A genomic analysis of the archaeal system Ignicoccus hospitalis-Nanoarchaeum equitans.</title>
        <authorList>
            <person name="Podar M."/>
            <person name="Anderson I."/>
            <person name="Makarova K.S."/>
            <person name="Elkins J.G."/>
            <person name="Ivanova N."/>
            <person name="Wall M.A."/>
            <person name="Lykidis A."/>
            <person name="Mavromatis K."/>
            <person name="Sun H."/>
            <person name="Hudson M.E."/>
            <person name="Chen W."/>
            <person name="Deciu C."/>
            <person name="Hutchison D."/>
            <person name="Eads J.R."/>
            <person name="Anderson A."/>
            <person name="Fernandes F."/>
            <person name="Szeto E."/>
            <person name="Lapidus A."/>
            <person name="Kyrpides N.C."/>
            <person name="Saier M.H.Jr."/>
            <person name="Richardson P.M."/>
            <person name="Rachel R."/>
            <person name="Huber H."/>
            <person name="Eisen J.A."/>
            <person name="Koonin E.V."/>
            <person name="Keller M."/>
            <person name="Stetter K.O."/>
        </authorList>
    </citation>
    <scope>NUCLEOTIDE SEQUENCE [LARGE SCALE GENOMIC DNA]</scope>
    <source>
        <strain evidence="3">KIN4/I / DSM 18386 / JCM 14125</strain>
    </source>
</reference>
<evidence type="ECO:0000259" key="1">
    <source>
        <dbReference type="PROSITE" id="PS50943"/>
    </source>
</evidence>
<dbReference type="PROSITE" id="PS50943">
    <property type="entry name" value="HTH_CROC1"/>
    <property type="match status" value="1"/>
</dbReference>
<dbReference type="Proteomes" id="UP000000262">
    <property type="component" value="Chromosome"/>
</dbReference>